<dbReference type="EMBL" id="JRHC01000001">
    <property type="protein sequence ID" value="KJF44250.1"/>
    <property type="molecule type" value="Genomic_DNA"/>
</dbReference>
<feature type="domain" description="Acyl-CoA dehydrogenase/oxidase N-terminal" evidence="8">
    <location>
        <begin position="45"/>
        <end position="129"/>
    </location>
</feature>
<evidence type="ECO:0000256" key="5">
    <source>
        <dbReference type="RuleBase" id="RU362125"/>
    </source>
</evidence>
<keyword evidence="5" id="KW-0560">Oxidoreductase</keyword>
<evidence type="ECO:0000256" key="4">
    <source>
        <dbReference type="ARBA" id="ARBA00022827"/>
    </source>
</evidence>
<dbReference type="AlphaFoldDB" id="A0A0D8JBA4"/>
<dbReference type="PANTHER" id="PTHR43884">
    <property type="entry name" value="ACYL-COA DEHYDROGENASE"/>
    <property type="match status" value="1"/>
</dbReference>
<dbReference type="InterPro" id="IPR037069">
    <property type="entry name" value="AcylCoA_DH/ox_N_sf"/>
</dbReference>
<evidence type="ECO:0000313" key="9">
    <source>
        <dbReference type="EMBL" id="KJF44250.1"/>
    </source>
</evidence>
<dbReference type="Pfam" id="PF02770">
    <property type="entry name" value="Acyl-CoA_dh_M"/>
    <property type="match status" value="1"/>
</dbReference>
<dbReference type="OrthoDB" id="9802867at2"/>
<dbReference type="RefSeq" id="WP_045025808.1">
    <property type="nucleotide sequence ID" value="NZ_JRHC01000001.1"/>
</dbReference>
<evidence type="ECO:0000256" key="3">
    <source>
        <dbReference type="ARBA" id="ARBA00022630"/>
    </source>
</evidence>
<evidence type="ECO:0000313" key="10">
    <source>
        <dbReference type="Proteomes" id="UP000032544"/>
    </source>
</evidence>
<dbReference type="SUPFAM" id="SSF56645">
    <property type="entry name" value="Acyl-CoA dehydrogenase NM domain-like"/>
    <property type="match status" value="1"/>
</dbReference>
<proteinExistence type="inferred from homology"/>
<dbReference type="InterPro" id="IPR046373">
    <property type="entry name" value="Acyl-CoA_Oxase/DH_mid-dom_sf"/>
</dbReference>
<dbReference type="Gene3D" id="1.20.140.10">
    <property type="entry name" value="Butyryl-CoA Dehydrogenase, subunit A, domain 3"/>
    <property type="match status" value="1"/>
</dbReference>
<evidence type="ECO:0000259" key="7">
    <source>
        <dbReference type="Pfam" id="PF02770"/>
    </source>
</evidence>
<gene>
    <name evidence="9" type="ORF">LH29_01645</name>
</gene>
<sequence>MQIATTGATPVSNKNQTSSIPFSEFLDNLKEKMKQVFHVRADIDQLSLKRGLPPFVMREIMSVNPLSVGIPTQYGGRGGVMKENIGLLATASYESLALSLTFGINSALFLQPFGKFGQDEVKANVFNRFLNDKAMGGLMITEPDYGSDALNMQTSYTESESKYHLKGKKHWAGLTGWADFWLLSARQQSKSEKLQRDIDFFLCDVTAPGQNIVVEEFFENLGLYAIPYGRNRIDVQLPQTHKLVPETTGVKMMLDLLHRSRMQFPGMGMGFIQRMLDEALTHCKERMVGGKSLFNYDRVQHRLSKLQASYTICSAMCANSSEKAGLDVDLSSQGMEANAVKSVITDLMQEAAQSVVQLVGAKAYKLNHIAGRGTADSRPFQIFEGSNDILYAQISEGLVKMMKRAKERNLFQFLKGYDLTDKAVHFVKNQVDFNLDLQIPQRKLVEMGKIIGRVISLNQVLDLSEKGFNKDLIDGSVAFLQQEITKLMSAFNFKNEEKVVDGYDENTSWLNFVAG</sequence>
<dbReference type="Proteomes" id="UP000032544">
    <property type="component" value="Unassembled WGS sequence"/>
</dbReference>
<keyword evidence="4 5" id="KW-0274">FAD</keyword>
<evidence type="ECO:0000256" key="2">
    <source>
        <dbReference type="ARBA" id="ARBA00009347"/>
    </source>
</evidence>
<dbReference type="Gene3D" id="2.40.110.10">
    <property type="entry name" value="Butyryl-CoA Dehydrogenase, subunit A, domain 2"/>
    <property type="match status" value="1"/>
</dbReference>
<comment type="caution">
    <text evidence="9">The sequence shown here is derived from an EMBL/GenBank/DDBJ whole genome shotgun (WGS) entry which is preliminary data.</text>
</comment>
<dbReference type="InterPro" id="IPR006091">
    <property type="entry name" value="Acyl-CoA_Oxase/DH_mid-dom"/>
</dbReference>
<dbReference type="Gene3D" id="1.10.540.10">
    <property type="entry name" value="Acyl-CoA dehydrogenase/oxidase, N-terminal domain"/>
    <property type="match status" value="1"/>
</dbReference>
<dbReference type="InterPro" id="IPR009075">
    <property type="entry name" value="AcylCo_DH/oxidase_C"/>
</dbReference>
<accession>A0A0D8JBA4</accession>
<feature type="domain" description="Acyl-CoA oxidase/dehydrogenase middle" evidence="7">
    <location>
        <begin position="138"/>
        <end position="230"/>
    </location>
</feature>
<comment type="cofactor">
    <cofactor evidence="1 5">
        <name>FAD</name>
        <dbReference type="ChEBI" id="CHEBI:57692"/>
    </cofactor>
</comment>
<dbReference type="Pfam" id="PF02771">
    <property type="entry name" value="Acyl-CoA_dh_N"/>
    <property type="match status" value="1"/>
</dbReference>
<keyword evidence="10" id="KW-1185">Reference proteome</keyword>
<dbReference type="InterPro" id="IPR009100">
    <property type="entry name" value="AcylCoA_DH/oxidase_NM_dom_sf"/>
</dbReference>
<protein>
    <submittedName>
        <fullName evidence="9">Acyl-CoA dehydrogenase</fullName>
    </submittedName>
</protein>
<dbReference type="GO" id="GO:0050660">
    <property type="term" value="F:flavin adenine dinucleotide binding"/>
    <property type="evidence" value="ECO:0007669"/>
    <property type="project" value="InterPro"/>
</dbReference>
<dbReference type="PATRIC" id="fig|1544798.3.peg.343"/>
<feature type="domain" description="Acyl-CoA dehydrogenase/oxidase C-terminal" evidence="6">
    <location>
        <begin position="248"/>
        <end position="398"/>
    </location>
</feature>
<dbReference type="SUPFAM" id="SSF47203">
    <property type="entry name" value="Acyl-CoA dehydrogenase C-terminal domain-like"/>
    <property type="match status" value="1"/>
</dbReference>
<dbReference type="PANTHER" id="PTHR43884:SF19">
    <property type="entry name" value="ACYL-COA DEHYDROGENASE FADE4-RELATED"/>
    <property type="match status" value="1"/>
</dbReference>
<evidence type="ECO:0000259" key="6">
    <source>
        <dbReference type="Pfam" id="PF00441"/>
    </source>
</evidence>
<dbReference type="STRING" id="1544798.LH29_01645"/>
<dbReference type="InterPro" id="IPR013786">
    <property type="entry name" value="AcylCoA_DH/ox_N"/>
</dbReference>
<dbReference type="Pfam" id="PF00441">
    <property type="entry name" value="Acyl-CoA_dh_1"/>
    <property type="match status" value="1"/>
</dbReference>
<evidence type="ECO:0000256" key="1">
    <source>
        <dbReference type="ARBA" id="ARBA00001974"/>
    </source>
</evidence>
<reference evidence="9 10" key="1">
    <citation type="submission" date="2014-09" db="EMBL/GenBank/DDBJ databases">
        <title>Draft Genome Sequence of Draconibacterium sp. JN14CK-3.</title>
        <authorList>
            <person name="Dong C."/>
            <person name="Lai Q."/>
            <person name="Shao Z."/>
        </authorList>
    </citation>
    <scope>NUCLEOTIDE SEQUENCE [LARGE SCALE GENOMIC DNA]</scope>
    <source>
        <strain evidence="9 10">JN14CK-3</strain>
    </source>
</reference>
<evidence type="ECO:0000259" key="8">
    <source>
        <dbReference type="Pfam" id="PF02771"/>
    </source>
</evidence>
<keyword evidence="3 5" id="KW-0285">Flavoprotein</keyword>
<dbReference type="GO" id="GO:0005886">
    <property type="term" value="C:plasma membrane"/>
    <property type="evidence" value="ECO:0007669"/>
    <property type="project" value="TreeGrafter"/>
</dbReference>
<dbReference type="CDD" id="cd00567">
    <property type="entry name" value="ACAD"/>
    <property type="match status" value="1"/>
</dbReference>
<dbReference type="GO" id="GO:0003995">
    <property type="term" value="F:acyl-CoA dehydrogenase activity"/>
    <property type="evidence" value="ECO:0007669"/>
    <property type="project" value="TreeGrafter"/>
</dbReference>
<name>A0A0D8JBA4_9BACT</name>
<organism evidence="9 10">
    <name type="scientific">Draconibacterium sediminis</name>
    <dbReference type="NCBI Taxonomy" id="1544798"/>
    <lineage>
        <taxon>Bacteria</taxon>
        <taxon>Pseudomonadati</taxon>
        <taxon>Bacteroidota</taxon>
        <taxon>Bacteroidia</taxon>
        <taxon>Marinilabiliales</taxon>
        <taxon>Prolixibacteraceae</taxon>
        <taxon>Draconibacterium</taxon>
    </lineage>
</organism>
<dbReference type="InterPro" id="IPR036250">
    <property type="entry name" value="AcylCo_DH-like_C"/>
</dbReference>
<comment type="similarity">
    <text evidence="2 5">Belongs to the acyl-CoA dehydrogenase family.</text>
</comment>